<organism evidence="4 5">
    <name type="scientific">Bordetella avium (strain 197N)</name>
    <dbReference type="NCBI Taxonomy" id="360910"/>
    <lineage>
        <taxon>Bacteria</taxon>
        <taxon>Pseudomonadati</taxon>
        <taxon>Pseudomonadota</taxon>
        <taxon>Betaproteobacteria</taxon>
        <taxon>Burkholderiales</taxon>
        <taxon>Alcaligenaceae</taxon>
        <taxon>Bordetella</taxon>
    </lineage>
</organism>
<dbReference type="HOGENOM" id="CLU_137423_1_0_4"/>
<proteinExistence type="inferred from homology"/>
<feature type="non-terminal residue" evidence="4">
    <location>
        <position position="1"/>
    </location>
</feature>
<evidence type="ECO:0000313" key="5">
    <source>
        <dbReference type="Proteomes" id="UP000001977"/>
    </source>
</evidence>
<dbReference type="Pfam" id="PF05130">
    <property type="entry name" value="FlgN"/>
    <property type="match status" value="1"/>
</dbReference>
<accession>Q2L1C3</accession>
<evidence type="ECO:0000256" key="2">
    <source>
        <dbReference type="ARBA" id="ARBA00007703"/>
    </source>
</evidence>
<keyword evidence="4" id="KW-0966">Cell projection</keyword>
<protein>
    <submittedName>
        <fullName evidence="4">Flagella biosynthesis protein</fullName>
    </submittedName>
</protein>
<dbReference type="GO" id="GO:0044780">
    <property type="term" value="P:bacterial-type flagellum assembly"/>
    <property type="evidence" value="ECO:0007669"/>
    <property type="project" value="InterPro"/>
</dbReference>
<dbReference type="EMBL" id="AM167904">
    <property type="protein sequence ID" value="CAJ49293.1"/>
    <property type="molecule type" value="Genomic_DNA"/>
</dbReference>
<dbReference type="AlphaFoldDB" id="Q2L1C3"/>
<name>Q2L1C3_BORA1</name>
<dbReference type="SUPFAM" id="SSF140566">
    <property type="entry name" value="FlgN-like"/>
    <property type="match status" value="1"/>
</dbReference>
<dbReference type="Gene3D" id="1.20.58.300">
    <property type="entry name" value="FlgN-like"/>
    <property type="match status" value="1"/>
</dbReference>
<dbReference type="Proteomes" id="UP000001977">
    <property type="component" value="Chromosome"/>
</dbReference>
<evidence type="ECO:0000256" key="3">
    <source>
        <dbReference type="ARBA" id="ARBA00022795"/>
    </source>
</evidence>
<dbReference type="InterPro" id="IPR007809">
    <property type="entry name" value="FlgN-like"/>
</dbReference>
<evidence type="ECO:0000313" key="4">
    <source>
        <dbReference type="EMBL" id="CAJ49293.1"/>
    </source>
</evidence>
<sequence>VSDAAAALRTCIETETALILQFISALQAESEALLDRKAVQSLKEAAERKEALADQLVAASQERDQVLAGLGLEAGHAGTQTAVEQFPELADSWQTLQNHASQAREANQHNAVLLEVNLRYTTQTIEALRRLGGAATYDATGRGRRLGGGSRAIVAS</sequence>
<comment type="function">
    <text evidence="1">Required for the efficient initiation of filament assembly.</text>
</comment>
<comment type="similarity">
    <text evidence="2">Belongs to the FlgN family.</text>
</comment>
<dbReference type="InterPro" id="IPR036679">
    <property type="entry name" value="FlgN-like_sf"/>
</dbReference>
<dbReference type="STRING" id="360910.BAV1685"/>
<keyword evidence="3" id="KW-1005">Bacterial flagellum biogenesis</keyword>
<dbReference type="KEGG" id="bav:BAV1685"/>
<gene>
    <name evidence="4" type="primary">flgN</name>
    <name evidence="4" type="ordered locus">BAV1685</name>
</gene>
<reference evidence="4 5" key="1">
    <citation type="journal article" date="2006" name="J. Bacteriol.">
        <title>Comparison of the genome sequence of the poultry pathogen Bordetella avium with those of B. bronchiseptica, B. pertussis, and B. parapertussis reveals extensive diversity in surface structures associated with host interaction.</title>
        <authorList>
            <person name="Sebaihia M."/>
            <person name="Preston A."/>
            <person name="Maskell D.J."/>
            <person name="Kuzmiak H."/>
            <person name="Connell T.D."/>
            <person name="King N.D."/>
            <person name="Orndorff P.E."/>
            <person name="Miyamoto D.M."/>
            <person name="Thomson N.R."/>
            <person name="Harris D."/>
            <person name="Goble A."/>
            <person name="Lord A."/>
            <person name="Murphy L."/>
            <person name="Quail M.A."/>
            <person name="Rutter S."/>
            <person name="Squares R."/>
            <person name="Squares S."/>
            <person name="Woodward J."/>
            <person name="Parkhill J."/>
            <person name="Temple L.M."/>
        </authorList>
    </citation>
    <scope>NUCLEOTIDE SEQUENCE [LARGE SCALE GENOMIC DNA]</scope>
    <source>
        <strain evidence="4 5">197N</strain>
    </source>
</reference>
<keyword evidence="4" id="KW-0282">Flagellum</keyword>
<keyword evidence="4" id="KW-0969">Cilium</keyword>
<dbReference type="eggNOG" id="COG3418">
    <property type="taxonomic scope" value="Bacteria"/>
</dbReference>
<keyword evidence="5" id="KW-1185">Reference proteome</keyword>
<evidence type="ECO:0000256" key="1">
    <source>
        <dbReference type="ARBA" id="ARBA00002397"/>
    </source>
</evidence>